<organism evidence="1 2">
    <name type="scientific">Diphasiastrum complanatum</name>
    <name type="common">Issler's clubmoss</name>
    <name type="synonym">Lycopodium complanatum</name>
    <dbReference type="NCBI Taxonomy" id="34168"/>
    <lineage>
        <taxon>Eukaryota</taxon>
        <taxon>Viridiplantae</taxon>
        <taxon>Streptophyta</taxon>
        <taxon>Embryophyta</taxon>
        <taxon>Tracheophyta</taxon>
        <taxon>Lycopodiopsida</taxon>
        <taxon>Lycopodiales</taxon>
        <taxon>Lycopodiaceae</taxon>
        <taxon>Lycopodioideae</taxon>
        <taxon>Diphasiastrum</taxon>
    </lineage>
</organism>
<reference evidence="2" key="1">
    <citation type="journal article" date="2024" name="Proc. Natl. Acad. Sci. U.S.A.">
        <title>Extraordinary preservation of gene collinearity over three hundred million years revealed in homosporous lycophytes.</title>
        <authorList>
            <person name="Li C."/>
            <person name="Wickell D."/>
            <person name="Kuo L.Y."/>
            <person name="Chen X."/>
            <person name="Nie B."/>
            <person name="Liao X."/>
            <person name="Peng D."/>
            <person name="Ji J."/>
            <person name="Jenkins J."/>
            <person name="Williams M."/>
            <person name="Shu S."/>
            <person name="Plott C."/>
            <person name="Barry K."/>
            <person name="Rajasekar S."/>
            <person name="Grimwood J."/>
            <person name="Han X."/>
            <person name="Sun S."/>
            <person name="Hou Z."/>
            <person name="He W."/>
            <person name="Dai G."/>
            <person name="Sun C."/>
            <person name="Schmutz J."/>
            <person name="Leebens-Mack J.H."/>
            <person name="Li F.W."/>
            <person name="Wang L."/>
        </authorList>
    </citation>
    <scope>NUCLEOTIDE SEQUENCE [LARGE SCALE GENOMIC DNA]</scope>
    <source>
        <strain evidence="2">cv. PW_Plant_1</strain>
    </source>
</reference>
<keyword evidence="2" id="KW-1185">Reference proteome</keyword>
<gene>
    <name evidence="1" type="ORF">O6H91_06G035600</name>
</gene>
<proteinExistence type="predicted"/>
<dbReference type="Proteomes" id="UP001162992">
    <property type="component" value="Chromosome 6"/>
</dbReference>
<protein>
    <submittedName>
        <fullName evidence="1">Uncharacterized protein</fullName>
    </submittedName>
</protein>
<sequence length="104" mass="11924">MDDLREFMEGREFYKRAGRTWKCGYLLYGPPGTSKSSMIAAIANFTRFEVYDLELTGVSNNEDLRRLLMKTTIKSTIVIKDIDCSLDLPNRAINSDRACNKSFK</sequence>
<dbReference type="EMBL" id="CM055097">
    <property type="protein sequence ID" value="KAJ7551949.1"/>
    <property type="molecule type" value="Genomic_DNA"/>
</dbReference>
<evidence type="ECO:0000313" key="2">
    <source>
        <dbReference type="Proteomes" id="UP001162992"/>
    </source>
</evidence>
<evidence type="ECO:0000313" key="1">
    <source>
        <dbReference type="EMBL" id="KAJ7551949.1"/>
    </source>
</evidence>
<accession>A0ACC2DCS5</accession>
<comment type="caution">
    <text evidence="1">The sequence shown here is derived from an EMBL/GenBank/DDBJ whole genome shotgun (WGS) entry which is preliminary data.</text>
</comment>
<name>A0ACC2DCS5_DIPCM</name>